<accession>A0ACA9LX17</accession>
<keyword evidence="2" id="KW-1185">Reference proteome</keyword>
<protein>
    <submittedName>
        <fullName evidence="1">11704_t:CDS:1</fullName>
    </submittedName>
</protein>
<sequence>MFFFGQTERRSGEKESVDVDEERSSREGTSTNSSRDSQNGQLSLQTDSSIPTNKRKLENSQEIESEDNSYKKKRNEVQCKLERWKIGKDEIEVDLFCVQGWRDELCRCTKHRIEFILQAEETYEPPQDDEARELNINSS</sequence>
<evidence type="ECO:0000313" key="1">
    <source>
        <dbReference type="EMBL" id="CAG8555099.1"/>
    </source>
</evidence>
<gene>
    <name evidence="1" type="ORF">ACOLOM_LOCUS5010</name>
</gene>
<proteinExistence type="predicted"/>
<comment type="caution">
    <text evidence="1">The sequence shown here is derived from an EMBL/GenBank/DDBJ whole genome shotgun (WGS) entry which is preliminary data.</text>
</comment>
<dbReference type="EMBL" id="CAJVPT010008771">
    <property type="protein sequence ID" value="CAG8555099.1"/>
    <property type="molecule type" value="Genomic_DNA"/>
</dbReference>
<dbReference type="Proteomes" id="UP000789525">
    <property type="component" value="Unassembled WGS sequence"/>
</dbReference>
<name>A0ACA9LX17_9GLOM</name>
<reference evidence="1" key="1">
    <citation type="submission" date="2021-06" db="EMBL/GenBank/DDBJ databases">
        <authorList>
            <person name="Kallberg Y."/>
            <person name="Tangrot J."/>
            <person name="Rosling A."/>
        </authorList>
    </citation>
    <scope>NUCLEOTIDE SEQUENCE</scope>
    <source>
        <strain evidence="1">CL356</strain>
    </source>
</reference>
<evidence type="ECO:0000313" key="2">
    <source>
        <dbReference type="Proteomes" id="UP000789525"/>
    </source>
</evidence>
<organism evidence="1 2">
    <name type="scientific">Acaulospora colombiana</name>
    <dbReference type="NCBI Taxonomy" id="27376"/>
    <lineage>
        <taxon>Eukaryota</taxon>
        <taxon>Fungi</taxon>
        <taxon>Fungi incertae sedis</taxon>
        <taxon>Mucoromycota</taxon>
        <taxon>Glomeromycotina</taxon>
        <taxon>Glomeromycetes</taxon>
        <taxon>Diversisporales</taxon>
        <taxon>Acaulosporaceae</taxon>
        <taxon>Acaulospora</taxon>
    </lineage>
</organism>